<dbReference type="GO" id="GO:0062158">
    <property type="term" value="F:chloride:proton antiporter activity"/>
    <property type="evidence" value="ECO:0007669"/>
    <property type="project" value="InterPro"/>
</dbReference>
<evidence type="ECO:0000256" key="5">
    <source>
        <dbReference type="ARBA" id="ARBA00022692"/>
    </source>
</evidence>
<dbReference type="GO" id="GO:0005524">
    <property type="term" value="F:ATP binding"/>
    <property type="evidence" value="ECO:0007669"/>
    <property type="project" value="UniProtKB-KW"/>
</dbReference>
<feature type="transmembrane region" description="Helical" evidence="20">
    <location>
        <begin position="761"/>
        <end position="782"/>
    </location>
</feature>
<dbReference type="PANTHER" id="PTHR11689">
    <property type="entry name" value="CHLORIDE CHANNEL PROTEIN CLC FAMILY MEMBER"/>
    <property type="match status" value="1"/>
</dbReference>
<dbReference type="SUPFAM" id="SSF54631">
    <property type="entry name" value="CBS-domain pair"/>
    <property type="match status" value="1"/>
</dbReference>
<sequence length="1021" mass="111939">MSDLCQLSPKCQAHEQPRLPGSESPVIQGGLTVFLGVSRWTLTLQEELPSWHVSRNWGSTDFPCVMRSVQRFLQESHRAMVCPQHNRLLRGDSSRQAGLHARLCGLALEPAHSPRGPAGAGQQNCNSQKATRVPRRRRITWAPSGARDPDGRHVTAARVTRTNTAAAPAAGPLRRDMANVSKKVSWSGRDLDDDEAAPLLRRAPGLGVPAGEAAPLLNGAGPTAARASPHSAFFRIGQLSSVELDDELLDPDMDPPHPFPREIPHNEKLLSLKYESLDYDNSENQLFLEEERRINHTAFRTVEIKRWVICAMVGILTGLVACFIDIVVEKLAGLKYRLVKDNIDRFTEHGGLSFSLLLWAALNAAFVLLGSTIVAFIEPVAAGSGIPQIKCFLNGVKIPHVVRLKTLVIKVSGVILSVVGGLAVGKEGPMIHSGSVIAAGISQGRSTSLKRDFKIFEYFRRDTEKRDFVSAGAAAGVSAAFGAPVGGVLFSLEEGASFWNQFLTWRIFFASMISTFTLNFVLSIYHGNAWDLSSPGLINFGRFDTETMVYVIHEIPIFIAMGVVGGILGAVFNALNYWLTMFRIRYVHRPCLQVVEATLVAAVTATAAFVLIYSSRDCQPLRGSSVSYPLQLFCADGEYNSMAVAFFNTPEKSVVSLFHDPPGSYNPMTLGLFTLVYFFLACWTYGLTVSAGVFIPSLLIGAAWGRLFGISLSYITGAAVWADPGKYALMGAAAQLGGIVRMTLSLTVIMMEATSSVTYGFPIMLVLMTAKIVGDVFIEGLYDMHIQLQSVPFLHWEAPVTSHSLTAREVMSTPVTCLRRREKVGVIVDVLSSTASNHNGFPVVEDADGTQPARLQGLILRSQLIVLLKHKVFVERSSMGLLRRRLRLKDFRDAYPRFPPIQSIHVSQDERECTMDLSEFMNPSPYTVPQEASLPRVFKLFRALGLRHLVVVDNCNQVVGLVTRKDLARALPHSLAADPATARRWGWPGQCVAHMDALCSQCSLPQSHPWGPTPSLLFLIL</sequence>
<gene>
    <name evidence="23" type="primary">CLCN7</name>
</gene>
<dbReference type="InterPro" id="IPR014743">
    <property type="entry name" value="Cl-channel_core"/>
</dbReference>
<evidence type="ECO:0000256" key="19">
    <source>
        <dbReference type="PROSITE-ProRule" id="PRU00703"/>
    </source>
</evidence>
<keyword evidence="6" id="KW-0677">Repeat</keyword>
<evidence type="ECO:0000256" key="16">
    <source>
        <dbReference type="ARBA" id="ARBA00058384"/>
    </source>
</evidence>
<feature type="compositionally biased region" description="Polar residues" evidence="21">
    <location>
        <begin position="121"/>
        <end position="130"/>
    </location>
</feature>
<dbReference type="Gene3D" id="1.10.3080.10">
    <property type="entry name" value="Clc chloride channel"/>
    <property type="match status" value="1"/>
</dbReference>
<dbReference type="Proteomes" id="UP000694520">
    <property type="component" value="Chromosome 26"/>
</dbReference>
<feature type="domain" description="CBS" evidence="22">
    <location>
        <begin position="921"/>
        <end position="977"/>
    </location>
</feature>
<evidence type="ECO:0000256" key="15">
    <source>
        <dbReference type="ARBA" id="ARBA00029360"/>
    </source>
</evidence>
<feature type="transmembrane region" description="Helical" evidence="20">
    <location>
        <begin position="698"/>
        <end position="721"/>
    </location>
</feature>
<evidence type="ECO:0000256" key="7">
    <source>
        <dbReference type="ARBA" id="ARBA00022741"/>
    </source>
</evidence>
<dbReference type="SUPFAM" id="SSF81340">
    <property type="entry name" value="Clc chloride channel"/>
    <property type="match status" value="1"/>
</dbReference>
<evidence type="ECO:0000313" key="23">
    <source>
        <dbReference type="Ensembl" id="ENSBGRP00000042162.1"/>
    </source>
</evidence>
<evidence type="ECO:0000256" key="8">
    <source>
        <dbReference type="ARBA" id="ARBA00022840"/>
    </source>
</evidence>
<keyword evidence="2 20" id="KW-0813">Transport</keyword>
<dbReference type="PRINTS" id="PR01118">
    <property type="entry name" value="CLCHANNEL7"/>
</dbReference>
<comment type="subcellular location">
    <subcellularLocation>
        <location evidence="1">Lysosome membrane</location>
        <topology evidence="1">Multi-pass membrane protein</topology>
    </subcellularLocation>
    <subcellularLocation>
        <location evidence="20">Membrane</location>
        <topology evidence="20">Multi-pass membrane protein</topology>
    </subcellularLocation>
</comment>
<protein>
    <recommendedName>
        <fullName evidence="20">Chloride channel protein</fullName>
    </recommendedName>
</protein>
<feature type="transmembrane region" description="Helical" evidence="20">
    <location>
        <begin position="555"/>
        <end position="579"/>
    </location>
</feature>
<dbReference type="PANTHER" id="PTHR11689:SF136">
    <property type="entry name" value="H(+)_CL(-) EXCHANGE TRANSPORTER 7"/>
    <property type="match status" value="1"/>
</dbReference>
<dbReference type="CDD" id="cd04591">
    <property type="entry name" value="CBS_pair_voltage-gated_CLC_euk_bac"/>
    <property type="match status" value="1"/>
</dbReference>
<keyword evidence="10 20" id="KW-0406">Ion transport</keyword>
<dbReference type="InterPro" id="IPR000644">
    <property type="entry name" value="CBS_dom"/>
</dbReference>
<dbReference type="InterPro" id="IPR051280">
    <property type="entry name" value="Cl-channel/antiporter"/>
</dbReference>
<evidence type="ECO:0000256" key="4">
    <source>
        <dbReference type="ARBA" id="ARBA00022553"/>
    </source>
</evidence>
<evidence type="ECO:0000256" key="14">
    <source>
        <dbReference type="ARBA" id="ARBA00023228"/>
    </source>
</evidence>
<dbReference type="GeneTree" id="ENSGT00940000158458"/>
<dbReference type="InterPro" id="IPR046342">
    <property type="entry name" value="CBS_dom_sf"/>
</dbReference>
<feature type="transmembrane region" description="Helical" evidence="20">
    <location>
        <begin position="591"/>
        <end position="613"/>
    </location>
</feature>
<dbReference type="SMART" id="SM00116">
    <property type="entry name" value="CBS"/>
    <property type="match status" value="2"/>
</dbReference>
<feature type="transmembrane region" description="Helical" evidence="20">
    <location>
        <begin position="307"/>
        <end position="328"/>
    </location>
</feature>
<dbReference type="AlphaFoldDB" id="A0A8B9Z2Y8"/>
<dbReference type="GO" id="GO:0005765">
    <property type="term" value="C:lysosomal membrane"/>
    <property type="evidence" value="ECO:0007669"/>
    <property type="project" value="UniProtKB-SubCell"/>
</dbReference>
<keyword evidence="12 20" id="KW-0472">Membrane</keyword>
<dbReference type="GO" id="GO:0005254">
    <property type="term" value="F:chloride channel activity"/>
    <property type="evidence" value="ECO:0007669"/>
    <property type="project" value="UniProtKB-UniRule"/>
</dbReference>
<evidence type="ECO:0000256" key="6">
    <source>
        <dbReference type="ARBA" id="ARBA00022737"/>
    </source>
</evidence>
<feature type="transmembrane region" description="Helical" evidence="20">
    <location>
        <begin position="407"/>
        <end position="425"/>
    </location>
</feature>
<keyword evidence="11 19" id="KW-0129">CBS domain</keyword>
<feature type="transmembrane region" description="Helical" evidence="20">
    <location>
        <begin position="356"/>
        <end position="377"/>
    </location>
</feature>
<evidence type="ECO:0000256" key="17">
    <source>
        <dbReference type="ARBA" id="ARBA00060854"/>
    </source>
</evidence>
<keyword evidence="8" id="KW-0067">ATP-binding</keyword>
<keyword evidence="7" id="KW-0547">Nucleotide-binding</keyword>
<dbReference type="FunFam" id="3.10.580.10:FF:000076">
    <property type="entry name" value="Chloride channel protein"/>
    <property type="match status" value="1"/>
</dbReference>
<reference evidence="23" key="3">
    <citation type="submission" date="2025-09" db="UniProtKB">
        <authorList>
            <consortium name="Ensembl"/>
        </authorList>
    </citation>
    <scope>IDENTIFICATION</scope>
</reference>
<dbReference type="GO" id="GO:0034707">
    <property type="term" value="C:chloride channel complex"/>
    <property type="evidence" value="ECO:0007669"/>
    <property type="project" value="Ensembl"/>
</dbReference>
<keyword evidence="13 20" id="KW-0868">Chloride</keyword>
<feature type="transmembrane region" description="Helical" evidence="20">
    <location>
        <begin position="668"/>
        <end position="686"/>
    </location>
</feature>
<organism evidence="23 24">
    <name type="scientific">Bos mutus grunniens</name>
    <name type="common">Wild yak</name>
    <name type="synonym">Bos grunniens</name>
    <dbReference type="NCBI Taxonomy" id="30521"/>
    <lineage>
        <taxon>Eukaryota</taxon>
        <taxon>Metazoa</taxon>
        <taxon>Chordata</taxon>
        <taxon>Craniata</taxon>
        <taxon>Vertebrata</taxon>
        <taxon>Euteleostomi</taxon>
        <taxon>Mammalia</taxon>
        <taxon>Eutheria</taxon>
        <taxon>Laurasiatheria</taxon>
        <taxon>Artiodactyla</taxon>
        <taxon>Ruminantia</taxon>
        <taxon>Pecora</taxon>
        <taxon>Bovidae</taxon>
        <taxon>Bovinae</taxon>
        <taxon>Bos</taxon>
    </lineage>
</organism>
<evidence type="ECO:0000256" key="1">
    <source>
        <dbReference type="ARBA" id="ARBA00004155"/>
    </source>
</evidence>
<dbReference type="PRINTS" id="PR00762">
    <property type="entry name" value="CLCHANNEL"/>
</dbReference>
<evidence type="ECO:0000256" key="18">
    <source>
        <dbReference type="ARBA" id="ARBA00061724"/>
    </source>
</evidence>
<keyword evidence="4" id="KW-0597">Phosphoprotein</keyword>
<keyword evidence="3" id="KW-0050">Antiport</keyword>
<evidence type="ECO:0000256" key="10">
    <source>
        <dbReference type="ARBA" id="ARBA00023065"/>
    </source>
</evidence>
<dbReference type="GO" id="GO:0030321">
    <property type="term" value="P:transepithelial chloride transport"/>
    <property type="evidence" value="ECO:0007669"/>
    <property type="project" value="Ensembl"/>
</dbReference>
<feature type="transmembrane region" description="Helical" evidence="20">
    <location>
        <begin position="468"/>
        <end position="491"/>
    </location>
</feature>
<comment type="function">
    <text evidence="16">Slowly voltage-gated channel mediating the exchange of chloride ions against protons. Functions as antiporter and contributes to the acidification of the lysosome lumen and may be involved in maintaining lysosomal pH. The CLC channel family contains both chloride channels and proton-coupled anion transporters that exchange chloride or another anion for protons. The presence of conserved gating glutamate residues is typical for family members that function as antiporters.</text>
</comment>
<evidence type="ECO:0000256" key="20">
    <source>
        <dbReference type="RuleBase" id="RU361221"/>
    </source>
</evidence>
<dbReference type="Ensembl" id="ENSBGRT00000048889.1">
    <property type="protein sequence ID" value="ENSBGRP00000042162.1"/>
    <property type="gene ID" value="ENSBGRG00000026391.1"/>
</dbReference>
<comment type="catalytic activity">
    <reaction evidence="15">
        <text>2 chloride(in) + H(+)(out) = 2 chloride(out) + H(+)(in)</text>
        <dbReference type="Rhea" id="RHEA:29567"/>
        <dbReference type="ChEBI" id="CHEBI:15378"/>
        <dbReference type="ChEBI" id="CHEBI:17996"/>
    </reaction>
</comment>
<reference evidence="23" key="2">
    <citation type="submission" date="2025-08" db="UniProtKB">
        <authorList>
            <consortium name="Ensembl"/>
        </authorList>
    </citation>
    <scope>IDENTIFICATION</scope>
</reference>
<dbReference type="InterPro" id="IPR001807">
    <property type="entry name" value="ClC"/>
</dbReference>
<feature type="transmembrane region" description="Helical" evidence="20">
    <location>
        <begin position="727"/>
        <end position="749"/>
    </location>
</feature>
<evidence type="ECO:0000256" key="9">
    <source>
        <dbReference type="ARBA" id="ARBA00022989"/>
    </source>
</evidence>
<accession>A0A8B9Z2Y8</accession>
<comment type="subunit">
    <text evidence="18">Chloride channel 7 are heteromers of alpha (CLCN7) and beta (OSTM1) subunits.</text>
</comment>
<evidence type="ECO:0000256" key="21">
    <source>
        <dbReference type="SAM" id="MobiDB-lite"/>
    </source>
</evidence>
<evidence type="ECO:0000256" key="13">
    <source>
        <dbReference type="ARBA" id="ARBA00023214"/>
    </source>
</evidence>
<dbReference type="Pfam" id="PF00571">
    <property type="entry name" value="CBS"/>
    <property type="match status" value="1"/>
</dbReference>
<keyword evidence="9 20" id="KW-1133">Transmembrane helix</keyword>
<proteinExistence type="inferred from homology"/>
<evidence type="ECO:0000259" key="22">
    <source>
        <dbReference type="PROSITE" id="PS51371"/>
    </source>
</evidence>
<comment type="similarity">
    <text evidence="17">Belongs to the chloride channel (TC 2.A.49) family. ClC-7/CLCN7 subfamily.</text>
</comment>
<evidence type="ECO:0000256" key="3">
    <source>
        <dbReference type="ARBA" id="ARBA00022449"/>
    </source>
</evidence>
<evidence type="ECO:0000256" key="12">
    <source>
        <dbReference type="ARBA" id="ARBA00023136"/>
    </source>
</evidence>
<reference evidence="23" key="1">
    <citation type="submission" date="2019-05" db="EMBL/GenBank/DDBJ databases">
        <authorList>
            <person name="Zhang S."/>
            <person name="Liu J."/>
        </authorList>
    </citation>
    <scope>NUCLEOTIDE SEQUENCE [LARGE SCALE GENOMIC DNA]</scope>
</reference>
<keyword evidence="5 20" id="KW-0812">Transmembrane</keyword>
<feature type="region of interest" description="Disordered" evidence="21">
    <location>
        <begin position="114"/>
        <end position="152"/>
    </location>
</feature>
<dbReference type="Pfam" id="PF00654">
    <property type="entry name" value="Voltage_CLC"/>
    <property type="match status" value="1"/>
</dbReference>
<feature type="domain" description="CBS" evidence="22">
    <location>
        <begin position="811"/>
        <end position="875"/>
    </location>
</feature>
<keyword evidence="24" id="KW-1185">Reference proteome</keyword>
<keyword evidence="14" id="KW-0458">Lysosome</keyword>
<evidence type="ECO:0000313" key="24">
    <source>
        <dbReference type="Proteomes" id="UP000694520"/>
    </source>
</evidence>
<evidence type="ECO:0000256" key="11">
    <source>
        <dbReference type="ARBA" id="ARBA00023122"/>
    </source>
</evidence>
<dbReference type="InterPro" id="IPR002249">
    <property type="entry name" value="CIC-7"/>
</dbReference>
<evidence type="ECO:0000256" key="2">
    <source>
        <dbReference type="ARBA" id="ARBA00022448"/>
    </source>
</evidence>
<feature type="transmembrane region" description="Helical" evidence="20">
    <location>
        <begin position="503"/>
        <end position="525"/>
    </location>
</feature>
<name>A0A8B9Z2Y8_BOSMU</name>
<dbReference type="PROSITE" id="PS51371">
    <property type="entry name" value="CBS"/>
    <property type="match status" value="2"/>
</dbReference>
<dbReference type="Gene3D" id="3.10.580.10">
    <property type="entry name" value="CBS-domain"/>
    <property type="match status" value="1"/>
</dbReference>
<dbReference type="CDD" id="cd03685">
    <property type="entry name" value="ClC_6_like"/>
    <property type="match status" value="1"/>
</dbReference>